<name>A0A2W1JPT9_9CYAN</name>
<evidence type="ECO:0000256" key="1">
    <source>
        <dbReference type="SAM" id="Phobius"/>
    </source>
</evidence>
<organism evidence="2 3">
    <name type="scientific">Acaryochloris thomasi RCC1774</name>
    <dbReference type="NCBI Taxonomy" id="1764569"/>
    <lineage>
        <taxon>Bacteria</taxon>
        <taxon>Bacillati</taxon>
        <taxon>Cyanobacteriota</taxon>
        <taxon>Cyanophyceae</taxon>
        <taxon>Acaryochloridales</taxon>
        <taxon>Acaryochloridaceae</taxon>
        <taxon>Acaryochloris</taxon>
        <taxon>Acaryochloris thomasi</taxon>
    </lineage>
</organism>
<protein>
    <submittedName>
        <fullName evidence="2">Uncharacterized protein</fullName>
    </submittedName>
</protein>
<feature type="transmembrane region" description="Helical" evidence="1">
    <location>
        <begin position="20"/>
        <end position="41"/>
    </location>
</feature>
<feature type="transmembrane region" description="Helical" evidence="1">
    <location>
        <begin position="62"/>
        <end position="83"/>
    </location>
</feature>
<sequence length="171" mass="19119">MGNGSPRLLSQFKTQPLYAVYHLFSLVFIWSAIWCFADAWAAGQDLTVTIELQSAWTPLRHLVLLIVGLTLLSLEDASLQVLVTMKTPQNSTSADSRQALFNFLRQHFPHLASLYTILGIALCWCGTWGLVLDIPVRAWLRSLLTLILGLLMLYIDSQADALELDTSEDRG</sequence>
<gene>
    <name evidence="2" type="ORF">C1752_00232</name>
</gene>
<keyword evidence="1" id="KW-1133">Transmembrane helix</keyword>
<evidence type="ECO:0000313" key="3">
    <source>
        <dbReference type="Proteomes" id="UP000248857"/>
    </source>
</evidence>
<reference evidence="2 3" key="1">
    <citation type="journal article" date="2018" name="Sci. Rep.">
        <title>A novel species of the marine cyanobacterium Acaryochloris with a unique pigment content and lifestyle.</title>
        <authorList>
            <person name="Partensky F."/>
            <person name="Six C."/>
            <person name="Ratin M."/>
            <person name="Garczarek L."/>
            <person name="Vaulot D."/>
            <person name="Probert I."/>
            <person name="Calteau A."/>
            <person name="Gourvil P."/>
            <person name="Marie D."/>
            <person name="Grebert T."/>
            <person name="Bouchier C."/>
            <person name="Le Panse S."/>
            <person name="Gachenot M."/>
            <person name="Rodriguez F."/>
            <person name="Garrido J.L."/>
        </authorList>
    </citation>
    <scope>NUCLEOTIDE SEQUENCE [LARGE SCALE GENOMIC DNA]</scope>
    <source>
        <strain evidence="2 3">RCC1774</strain>
    </source>
</reference>
<evidence type="ECO:0000313" key="2">
    <source>
        <dbReference type="EMBL" id="PZD75360.1"/>
    </source>
</evidence>
<accession>A0A2W1JPT9</accession>
<feature type="transmembrane region" description="Helical" evidence="1">
    <location>
        <begin position="138"/>
        <end position="155"/>
    </location>
</feature>
<feature type="transmembrane region" description="Helical" evidence="1">
    <location>
        <begin position="112"/>
        <end position="131"/>
    </location>
</feature>
<dbReference type="AlphaFoldDB" id="A0A2W1JPT9"/>
<comment type="caution">
    <text evidence="2">The sequence shown here is derived from an EMBL/GenBank/DDBJ whole genome shotgun (WGS) entry which is preliminary data.</text>
</comment>
<dbReference type="RefSeq" id="WP_110984217.1">
    <property type="nucleotide sequence ID" value="NZ_CAWNWM010000001.1"/>
</dbReference>
<keyword evidence="3" id="KW-1185">Reference proteome</keyword>
<keyword evidence="1" id="KW-0812">Transmembrane</keyword>
<proteinExistence type="predicted"/>
<dbReference type="Proteomes" id="UP000248857">
    <property type="component" value="Unassembled WGS sequence"/>
</dbReference>
<dbReference type="EMBL" id="PQWO01000001">
    <property type="protein sequence ID" value="PZD75360.1"/>
    <property type="molecule type" value="Genomic_DNA"/>
</dbReference>
<keyword evidence="1" id="KW-0472">Membrane</keyword>